<reference evidence="5" key="1">
    <citation type="journal article" date="2020" name="Cell">
        <title>Large-Scale Comparative Analyses of Tick Genomes Elucidate Their Genetic Diversity and Vector Capacities.</title>
        <authorList>
            <consortium name="Tick Genome and Microbiome Consortium (TIGMIC)"/>
            <person name="Jia N."/>
            <person name="Wang J."/>
            <person name="Shi W."/>
            <person name="Du L."/>
            <person name="Sun Y."/>
            <person name="Zhan W."/>
            <person name="Jiang J.F."/>
            <person name="Wang Q."/>
            <person name="Zhang B."/>
            <person name="Ji P."/>
            <person name="Bell-Sakyi L."/>
            <person name="Cui X.M."/>
            <person name="Yuan T.T."/>
            <person name="Jiang B.G."/>
            <person name="Yang W.F."/>
            <person name="Lam T.T."/>
            <person name="Chang Q.C."/>
            <person name="Ding S.J."/>
            <person name="Wang X.J."/>
            <person name="Zhu J.G."/>
            <person name="Ruan X.D."/>
            <person name="Zhao L."/>
            <person name="Wei J.T."/>
            <person name="Ye R.Z."/>
            <person name="Que T.C."/>
            <person name="Du C.H."/>
            <person name="Zhou Y.H."/>
            <person name="Cheng J.X."/>
            <person name="Dai P.F."/>
            <person name="Guo W.B."/>
            <person name="Han X.H."/>
            <person name="Huang E.J."/>
            <person name="Li L.F."/>
            <person name="Wei W."/>
            <person name="Gao Y.C."/>
            <person name="Liu J.Z."/>
            <person name="Shao H.Z."/>
            <person name="Wang X."/>
            <person name="Wang C.C."/>
            <person name="Yang T.C."/>
            <person name="Huo Q.B."/>
            <person name="Li W."/>
            <person name="Chen H.Y."/>
            <person name="Chen S.E."/>
            <person name="Zhou L.G."/>
            <person name="Ni X.B."/>
            <person name="Tian J.H."/>
            <person name="Sheng Y."/>
            <person name="Liu T."/>
            <person name="Pan Y.S."/>
            <person name="Xia L.Y."/>
            <person name="Li J."/>
            <person name="Zhao F."/>
            <person name="Cao W.C."/>
        </authorList>
    </citation>
    <scope>NUCLEOTIDE SEQUENCE</scope>
    <source>
        <strain evidence="5">Rmic-2018</strain>
    </source>
</reference>
<dbReference type="PRINTS" id="PR00310">
    <property type="entry name" value="ANTIPRLFBTG1"/>
</dbReference>
<dbReference type="InterPro" id="IPR015676">
    <property type="entry name" value="Tob1/2"/>
</dbReference>
<dbReference type="PROSITE" id="PS01203">
    <property type="entry name" value="BTG_2"/>
    <property type="match status" value="2"/>
</dbReference>
<reference evidence="5" key="2">
    <citation type="submission" date="2021-09" db="EMBL/GenBank/DDBJ databases">
        <authorList>
            <person name="Jia N."/>
            <person name="Wang J."/>
            <person name="Shi W."/>
            <person name="Du L."/>
            <person name="Sun Y."/>
            <person name="Zhan W."/>
            <person name="Jiang J."/>
            <person name="Wang Q."/>
            <person name="Zhang B."/>
            <person name="Ji P."/>
            <person name="Sakyi L.B."/>
            <person name="Cui X."/>
            <person name="Yuan T."/>
            <person name="Jiang B."/>
            <person name="Yang W."/>
            <person name="Lam T.T.-Y."/>
            <person name="Chang Q."/>
            <person name="Ding S."/>
            <person name="Wang X."/>
            <person name="Zhu J."/>
            <person name="Ruan X."/>
            <person name="Zhao L."/>
            <person name="Wei J."/>
            <person name="Que T."/>
            <person name="Du C."/>
            <person name="Cheng J."/>
            <person name="Dai P."/>
            <person name="Han X."/>
            <person name="Huang E."/>
            <person name="Gao Y."/>
            <person name="Liu J."/>
            <person name="Shao H."/>
            <person name="Ye R."/>
            <person name="Li L."/>
            <person name="Wei W."/>
            <person name="Wang X."/>
            <person name="Wang C."/>
            <person name="Huo Q."/>
            <person name="Li W."/>
            <person name="Guo W."/>
            <person name="Chen H."/>
            <person name="Chen S."/>
            <person name="Zhou L."/>
            <person name="Zhou L."/>
            <person name="Ni X."/>
            <person name="Tian J."/>
            <person name="Zhou Y."/>
            <person name="Sheng Y."/>
            <person name="Liu T."/>
            <person name="Pan Y."/>
            <person name="Xia L."/>
            <person name="Li J."/>
            <person name="Zhao F."/>
            <person name="Cao W."/>
        </authorList>
    </citation>
    <scope>NUCLEOTIDE SEQUENCE</scope>
    <source>
        <strain evidence="5">Rmic-2018</strain>
        <tissue evidence="5">Larvae</tissue>
    </source>
</reference>
<feature type="compositionally biased region" description="Basic residues" evidence="3">
    <location>
        <begin position="460"/>
        <end position="475"/>
    </location>
</feature>
<evidence type="ECO:0000313" key="5">
    <source>
        <dbReference type="EMBL" id="KAH8038173.1"/>
    </source>
</evidence>
<proteinExistence type="inferred from homology"/>
<protein>
    <recommendedName>
        <fullName evidence="4">Anti-proliferative protein domain-containing protein</fullName>
    </recommendedName>
</protein>
<feature type="compositionally biased region" description="Low complexity" evidence="3">
    <location>
        <begin position="392"/>
        <end position="401"/>
    </location>
</feature>
<accession>A0A9J6EVF8</accession>
<keyword evidence="2" id="KW-0597">Phosphoprotein</keyword>
<dbReference type="PANTHER" id="PTHR17537:SF5">
    <property type="entry name" value="TRANSDUCER OF ERBB2, ISOFORM A"/>
    <property type="match status" value="1"/>
</dbReference>
<dbReference type="Pfam" id="PF07742">
    <property type="entry name" value="BTG"/>
    <property type="match status" value="2"/>
</dbReference>
<dbReference type="AlphaFoldDB" id="A0A9J6EVF8"/>
<dbReference type="GO" id="GO:0005737">
    <property type="term" value="C:cytoplasm"/>
    <property type="evidence" value="ECO:0007669"/>
    <property type="project" value="TreeGrafter"/>
</dbReference>
<dbReference type="VEuPathDB" id="VectorBase:LOC119180285"/>
<feature type="domain" description="Anti-proliferative protein" evidence="4">
    <location>
        <begin position="111"/>
        <end position="130"/>
    </location>
</feature>
<comment type="similarity">
    <text evidence="1">Belongs to the BTG family.</text>
</comment>
<gene>
    <name evidence="5" type="ORF">HPB51_024500</name>
</gene>
<sequence length="496" mass="52874">MRTYLLKQGVGPVADSSEAGAGPGRMQVEIQVALNFLVSFLYNKLPRRRVNQFAEELDRALRRKFRGHWYPEKPYRGSAFRCVKTSPPLDPVFQIAARESGVDLRDVRENLPPDLSIWIDPGEVSYRIGEKGAAQVRLADSSEAGAGPGRMQVEIQVALNFLVSFLYNKLPRRRVNQFAEELDRALRRKFRGHWYPEKPYRGSAFRCVKTSPPLDPVFQIAARESGVDLRDVRENLPPDLSIWIDPGEVSYRIGEKGAAQVLLGGPQSSVSESRCCSTSPNSADEALVAQLAGLGLGPSAAMTPLSPGSAGAQAAASAPALGAVAAVAAAAAGSCTNPGAATPVVNGTGTRSLTFTTASFAQTKFGSTKLKTSSKRAQRLSPTELSLRREQQQQQQHQQQQLVARGPAAVPTSGKPHLAARSVAAAAAAACPPPPPTTASRFAAAASPFLAAAAGGSFQGHHHHHHHHPHHHHHSVVSGAAAELGAALQQHLLLAN</sequence>
<dbReference type="PANTHER" id="PTHR17537">
    <property type="entry name" value="TRANSDUCER OF ERBB2 TOB"/>
    <property type="match status" value="1"/>
</dbReference>
<feature type="region of interest" description="Disordered" evidence="3">
    <location>
        <begin position="368"/>
        <end position="417"/>
    </location>
</feature>
<dbReference type="InterPro" id="IPR036054">
    <property type="entry name" value="BTG-like_sf"/>
</dbReference>
<evidence type="ECO:0000259" key="4">
    <source>
        <dbReference type="PROSITE" id="PS01203"/>
    </source>
</evidence>
<name>A0A9J6EVF8_RHIMP</name>
<feature type="domain" description="Anti-proliferative protein" evidence="4">
    <location>
        <begin position="236"/>
        <end position="255"/>
    </location>
</feature>
<organism evidence="5 6">
    <name type="scientific">Rhipicephalus microplus</name>
    <name type="common">Cattle tick</name>
    <name type="synonym">Boophilus microplus</name>
    <dbReference type="NCBI Taxonomy" id="6941"/>
    <lineage>
        <taxon>Eukaryota</taxon>
        <taxon>Metazoa</taxon>
        <taxon>Ecdysozoa</taxon>
        <taxon>Arthropoda</taxon>
        <taxon>Chelicerata</taxon>
        <taxon>Arachnida</taxon>
        <taxon>Acari</taxon>
        <taxon>Parasitiformes</taxon>
        <taxon>Ixodida</taxon>
        <taxon>Ixodoidea</taxon>
        <taxon>Ixodidae</taxon>
        <taxon>Rhipicephalinae</taxon>
        <taxon>Rhipicephalus</taxon>
        <taxon>Boophilus</taxon>
    </lineage>
</organism>
<dbReference type="EMBL" id="JABSTU010000002">
    <property type="protein sequence ID" value="KAH8038173.1"/>
    <property type="molecule type" value="Genomic_DNA"/>
</dbReference>
<evidence type="ECO:0000256" key="3">
    <source>
        <dbReference type="SAM" id="MobiDB-lite"/>
    </source>
</evidence>
<evidence type="ECO:0000256" key="2">
    <source>
        <dbReference type="ARBA" id="ARBA00022553"/>
    </source>
</evidence>
<dbReference type="VEuPathDB" id="VectorBase:LOC119174910"/>
<feature type="region of interest" description="Disordered" evidence="3">
    <location>
        <begin position="457"/>
        <end position="478"/>
    </location>
</feature>
<keyword evidence="6" id="KW-1185">Reference proteome</keyword>
<evidence type="ECO:0000313" key="6">
    <source>
        <dbReference type="Proteomes" id="UP000821866"/>
    </source>
</evidence>
<dbReference type="SMART" id="SM00099">
    <property type="entry name" value="btg1"/>
    <property type="match status" value="2"/>
</dbReference>
<dbReference type="GO" id="GO:0005634">
    <property type="term" value="C:nucleus"/>
    <property type="evidence" value="ECO:0007669"/>
    <property type="project" value="TreeGrafter"/>
</dbReference>
<dbReference type="Gene3D" id="3.90.640.90">
    <property type="entry name" value="Anti-proliferative protein, N-terminal domain"/>
    <property type="match status" value="2"/>
</dbReference>
<dbReference type="GO" id="GO:0003714">
    <property type="term" value="F:transcription corepressor activity"/>
    <property type="evidence" value="ECO:0007669"/>
    <property type="project" value="TreeGrafter"/>
</dbReference>
<comment type="caution">
    <text evidence="5">The sequence shown here is derived from an EMBL/GenBank/DDBJ whole genome shotgun (WGS) entry which is preliminary data.</text>
</comment>
<evidence type="ECO:0000256" key="1">
    <source>
        <dbReference type="ARBA" id="ARBA00007989"/>
    </source>
</evidence>
<dbReference type="Proteomes" id="UP000821866">
    <property type="component" value="Chromosome 10"/>
</dbReference>
<dbReference type="InterPro" id="IPR002087">
    <property type="entry name" value="Anti_prolifrtn"/>
</dbReference>
<dbReference type="SUPFAM" id="SSF160696">
    <property type="entry name" value="BTG domain-like"/>
    <property type="match status" value="2"/>
</dbReference>